<proteinExistence type="predicted"/>
<accession>A0A8T5V1L8</accession>
<reference evidence="4" key="1">
    <citation type="journal article" date="2022" name="Microbiol. Resour. Announc.">
        <title>Draft Genome Sequence of a Methanogenic Archaeon from West Spitsbergen Permafrost.</title>
        <authorList>
            <person name="Trubitsyn V."/>
            <person name="Rivkina E."/>
            <person name="Shcherbakova V."/>
        </authorList>
    </citation>
    <scope>NUCLEOTIDE SEQUENCE [LARGE SCALE GENOMIC DNA]</scope>
    <source>
        <strain evidence="4">VT</strain>
    </source>
</reference>
<evidence type="ECO:0000313" key="3">
    <source>
        <dbReference type="EMBL" id="MBZ2166943.1"/>
    </source>
</evidence>
<feature type="transmembrane region" description="Helical" evidence="1">
    <location>
        <begin position="278"/>
        <end position="296"/>
    </location>
</feature>
<sequence>MSITITVGIIARNEGKNIENTLESILNQNFELRSYEIVVVDGDSTDNTREIARKTLEGSDIKYKVINEADFGFYGHCFARNLVIDNSDQNSKYIAFTDADCIVDKKWISTLYHEIKDTDKTIAGAGGPRLVAKTKNKKELVINTLLTSQIASRGNPAFAKRKTKYAKSIANYNAIYKKDILSKFRYDEKLIMSDDNELNFRLRKSGYNFINVTEAMVWHHETSSIMEFARNMFKYGVNITNTVKKHRNIITINVPITITWILYLILMLPFYYVLGSYVFIPLLLYFLFIISVFIEVSLKTKTIYSLMTFILLPLQHISYGLGFIWNLIHKKGPKF</sequence>
<dbReference type="PANTHER" id="PTHR43685">
    <property type="entry name" value="GLYCOSYLTRANSFERASE"/>
    <property type="match status" value="1"/>
</dbReference>
<dbReference type="Proteomes" id="UP000825933">
    <property type="component" value="Unassembled WGS sequence"/>
</dbReference>
<keyword evidence="3" id="KW-0808">Transferase</keyword>
<dbReference type="EMBL" id="JAIOUQ010000016">
    <property type="protein sequence ID" value="MBZ2166943.1"/>
    <property type="molecule type" value="Genomic_DNA"/>
</dbReference>
<dbReference type="GO" id="GO:0016757">
    <property type="term" value="F:glycosyltransferase activity"/>
    <property type="evidence" value="ECO:0007669"/>
    <property type="project" value="UniProtKB-KW"/>
</dbReference>
<dbReference type="InterPro" id="IPR029044">
    <property type="entry name" value="Nucleotide-diphossugar_trans"/>
</dbReference>
<feature type="domain" description="Glycosyltransferase 2-like" evidence="2">
    <location>
        <begin position="6"/>
        <end position="181"/>
    </location>
</feature>
<name>A0A8T5V1L8_9EURY</name>
<keyword evidence="1" id="KW-0472">Membrane</keyword>
<dbReference type="InterPro" id="IPR001173">
    <property type="entry name" value="Glyco_trans_2-like"/>
</dbReference>
<feature type="transmembrane region" description="Helical" evidence="1">
    <location>
        <begin position="303"/>
        <end position="328"/>
    </location>
</feature>
<organism evidence="3 4">
    <name type="scientific">Methanobacterium spitsbergense</name>
    <dbReference type="NCBI Taxonomy" id="2874285"/>
    <lineage>
        <taxon>Archaea</taxon>
        <taxon>Methanobacteriati</taxon>
        <taxon>Methanobacteriota</taxon>
        <taxon>Methanomada group</taxon>
        <taxon>Methanobacteria</taxon>
        <taxon>Methanobacteriales</taxon>
        <taxon>Methanobacteriaceae</taxon>
        <taxon>Methanobacterium</taxon>
    </lineage>
</organism>
<keyword evidence="1" id="KW-0812">Transmembrane</keyword>
<dbReference type="PANTHER" id="PTHR43685:SF2">
    <property type="entry name" value="GLYCOSYLTRANSFERASE 2-LIKE DOMAIN-CONTAINING PROTEIN"/>
    <property type="match status" value="1"/>
</dbReference>
<evidence type="ECO:0000259" key="2">
    <source>
        <dbReference type="Pfam" id="PF00535"/>
    </source>
</evidence>
<gene>
    <name evidence="3" type="ORF">K8N75_12940</name>
</gene>
<dbReference type="SUPFAM" id="SSF53448">
    <property type="entry name" value="Nucleotide-diphospho-sugar transferases"/>
    <property type="match status" value="1"/>
</dbReference>
<dbReference type="EC" id="2.4.-.-" evidence="3"/>
<evidence type="ECO:0000313" key="4">
    <source>
        <dbReference type="Proteomes" id="UP000825933"/>
    </source>
</evidence>
<keyword evidence="4" id="KW-1185">Reference proteome</keyword>
<dbReference type="InterPro" id="IPR050834">
    <property type="entry name" value="Glycosyltransf_2"/>
</dbReference>
<keyword evidence="1" id="KW-1133">Transmembrane helix</keyword>
<evidence type="ECO:0000256" key="1">
    <source>
        <dbReference type="SAM" id="Phobius"/>
    </source>
</evidence>
<dbReference type="Pfam" id="PF00535">
    <property type="entry name" value="Glycos_transf_2"/>
    <property type="match status" value="1"/>
</dbReference>
<protein>
    <submittedName>
        <fullName evidence="3">Glycosyltransferase</fullName>
        <ecNumber evidence="3">2.4.-.-</ecNumber>
    </submittedName>
</protein>
<dbReference type="AlphaFoldDB" id="A0A8T5V1L8"/>
<comment type="caution">
    <text evidence="3">The sequence shown here is derived from an EMBL/GenBank/DDBJ whole genome shotgun (WGS) entry which is preliminary data.</text>
</comment>
<keyword evidence="3" id="KW-0328">Glycosyltransferase</keyword>
<dbReference type="Gene3D" id="3.90.550.10">
    <property type="entry name" value="Spore Coat Polysaccharide Biosynthesis Protein SpsA, Chain A"/>
    <property type="match status" value="1"/>
</dbReference>
<feature type="transmembrane region" description="Helical" evidence="1">
    <location>
        <begin position="249"/>
        <end position="272"/>
    </location>
</feature>
<dbReference type="RefSeq" id="WP_223792483.1">
    <property type="nucleotide sequence ID" value="NZ_JAIOUQ010000016.1"/>
</dbReference>